<evidence type="ECO:0000259" key="4">
    <source>
        <dbReference type="Pfam" id="PF11992"/>
    </source>
</evidence>
<dbReference type="PANTHER" id="PTHR42736">
    <property type="entry name" value="PROTEIN-GLUTAMINE GAMMA-GLUTAMYLTRANSFERASE"/>
    <property type="match status" value="1"/>
</dbReference>
<name>A0A852YEV4_9MICO</name>
<evidence type="ECO:0000313" key="6">
    <source>
        <dbReference type="Proteomes" id="UP000553888"/>
    </source>
</evidence>
<feature type="transmembrane region" description="Helical" evidence="2">
    <location>
        <begin position="187"/>
        <end position="205"/>
    </location>
</feature>
<dbReference type="Proteomes" id="UP000553888">
    <property type="component" value="Unassembled WGS sequence"/>
</dbReference>
<feature type="region of interest" description="Disordered" evidence="1">
    <location>
        <begin position="572"/>
        <end position="617"/>
    </location>
</feature>
<gene>
    <name evidence="5" type="ORF">BJ979_002307</name>
</gene>
<keyword evidence="2" id="KW-0812">Transmembrane</keyword>
<dbReference type="RefSeq" id="WP_179568018.1">
    <property type="nucleotide sequence ID" value="NZ_JACBZY010000001.1"/>
</dbReference>
<feature type="transmembrane region" description="Helical" evidence="2">
    <location>
        <begin position="77"/>
        <end position="96"/>
    </location>
</feature>
<evidence type="ECO:0000256" key="2">
    <source>
        <dbReference type="SAM" id="Phobius"/>
    </source>
</evidence>
<comment type="caution">
    <text evidence="5">The sequence shown here is derived from an EMBL/GenBank/DDBJ whole genome shotgun (WGS) entry which is preliminary data.</text>
</comment>
<feature type="transmembrane region" description="Helical" evidence="2">
    <location>
        <begin position="135"/>
        <end position="158"/>
    </location>
</feature>
<dbReference type="InterPro" id="IPR002931">
    <property type="entry name" value="Transglutaminase-like"/>
</dbReference>
<feature type="transmembrane region" description="Helical" evidence="2">
    <location>
        <begin position="49"/>
        <end position="72"/>
    </location>
</feature>
<feature type="transmembrane region" description="Helical" evidence="2">
    <location>
        <begin position="621"/>
        <end position="653"/>
    </location>
</feature>
<dbReference type="PANTHER" id="PTHR42736:SF1">
    <property type="entry name" value="PROTEIN-GLUTAMINE GAMMA-GLUTAMYLTRANSFERASE"/>
    <property type="match status" value="1"/>
</dbReference>
<dbReference type="InterPro" id="IPR021878">
    <property type="entry name" value="TgpA_N"/>
</dbReference>
<dbReference type="AlphaFoldDB" id="A0A852YEV4"/>
<evidence type="ECO:0000259" key="3">
    <source>
        <dbReference type="Pfam" id="PF01841"/>
    </source>
</evidence>
<dbReference type="SUPFAM" id="SSF54001">
    <property type="entry name" value="Cysteine proteinases"/>
    <property type="match status" value="1"/>
</dbReference>
<feature type="compositionally biased region" description="Low complexity" evidence="1">
    <location>
        <begin position="603"/>
        <end position="616"/>
    </location>
</feature>
<keyword evidence="6" id="KW-1185">Reference proteome</keyword>
<evidence type="ECO:0000313" key="5">
    <source>
        <dbReference type="EMBL" id="NYG99681.1"/>
    </source>
</evidence>
<keyword evidence="2" id="KW-0472">Membrane</keyword>
<keyword evidence="5" id="KW-0378">Hydrolase</keyword>
<dbReference type="InterPro" id="IPR052901">
    <property type="entry name" value="Bact_TGase-like"/>
</dbReference>
<protein>
    <submittedName>
        <fullName evidence="5">Transglutaminase-like putative cysteine protease</fullName>
    </submittedName>
</protein>
<feature type="transmembrane region" description="Helical" evidence="2">
    <location>
        <begin position="165"/>
        <end position="181"/>
    </location>
</feature>
<dbReference type="Pfam" id="PF11992">
    <property type="entry name" value="TgpA_N"/>
    <property type="match status" value="1"/>
</dbReference>
<feature type="transmembrane region" description="Helical" evidence="2">
    <location>
        <begin position="235"/>
        <end position="257"/>
    </location>
</feature>
<keyword evidence="5" id="KW-0645">Protease</keyword>
<dbReference type="Pfam" id="PF01841">
    <property type="entry name" value="Transglut_core"/>
    <property type="match status" value="1"/>
</dbReference>
<dbReference type="EMBL" id="JACBZY010000001">
    <property type="protein sequence ID" value="NYG99681.1"/>
    <property type="molecule type" value="Genomic_DNA"/>
</dbReference>
<reference evidence="5 6" key="1">
    <citation type="submission" date="2020-07" db="EMBL/GenBank/DDBJ databases">
        <title>Sequencing the genomes of 1000 actinobacteria strains.</title>
        <authorList>
            <person name="Klenk H.-P."/>
        </authorList>
    </citation>
    <scope>NUCLEOTIDE SEQUENCE [LARGE SCALE GENOMIC DNA]</scope>
    <source>
        <strain evidence="5 6">DSM 23141</strain>
    </source>
</reference>
<feature type="domain" description="Protein-glutamine gamma-glutamyltransferase TgpA N-terminal" evidence="4">
    <location>
        <begin position="33"/>
        <end position="418"/>
    </location>
</feature>
<feature type="compositionally biased region" description="Pro residues" evidence="1">
    <location>
        <begin position="572"/>
        <end position="582"/>
    </location>
</feature>
<proteinExistence type="predicted"/>
<dbReference type="Gene3D" id="3.10.620.30">
    <property type="match status" value="1"/>
</dbReference>
<feature type="domain" description="Transglutaminase-like" evidence="3">
    <location>
        <begin position="451"/>
        <end position="568"/>
    </location>
</feature>
<accession>A0A852YEV4</accession>
<organism evidence="5 6">
    <name type="scientific">Schumannella luteola</name>
    <dbReference type="NCBI Taxonomy" id="472059"/>
    <lineage>
        <taxon>Bacteria</taxon>
        <taxon>Bacillati</taxon>
        <taxon>Actinomycetota</taxon>
        <taxon>Actinomycetes</taxon>
        <taxon>Micrococcales</taxon>
        <taxon>Microbacteriaceae</taxon>
        <taxon>Schumannella</taxon>
    </lineage>
</organism>
<feature type="transmembrane region" description="Helical" evidence="2">
    <location>
        <begin position="21"/>
        <end position="43"/>
    </location>
</feature>
<keyword evidence="2" id="KW-1133">Transmembrane helix</keyword>
<sequence length="778" mass="82529">MSTRTAAPARGRTRTRERLRPLFAVTTILIFWALIAIGAAGFWPVYRDLSFVVAAGGAVLVGTLLAVVAAVFRWRAWALMLAAFLAFLATGVPLAVPSQAARGVVPTVEGLTSLVSGVALGWRQLLTITLPVGDYQALLVPAFASILVATVVGLSVGLRARHGELGAIPPAVVLVLGIAFGPERAAFGGALAGGALAITLIWCVWRRAARRREAVRRLLGSSAAASERSLGTRSLAAALAILLLAGAGSGVAAVQLAPGVPRAVLRTAVVQPVDPRDYASPLAAFRGYLKDGADEDTMLRVSGLGEGQRIRIATLDAYDGVVYRSGTGNADGGSGSFVRVPTSLDRSGDQGQPISVSIQVADYRGVWLPTVGDLTSVDFSGSDAEALRGRFYYDRVSGTGAVLGGVGAGDSYRVDAIEPSTPTAVQLAAATPGSARVPAAKSVPDAVGTRVEEYTAGQSTPGRQLQAVLDGLRRDGYISHGIEPTEPPSRSGHSAERISDLLTSPLMIGDAEQYAVAASLMARQIGFPTRVVVGFVPSDEHPGVILGSDISAWIEVNTAEYGWVSLDPVPEVRPIPEAPPQDPTQISRPQTPVEPPPDEPDPRTTQKTPDTTQQPDAPDDAWLQVILAVLRIAGPIALLLGLLASPFLVVVAAKARRRRLRRRARRPLDRISGAWDEFRDAAIDRGFADIPAATRTEFAESVGLAQSRTLAAVADRAVFSSDVVEPAEAERMWRALRELDNSLDRGLTRWQRIRARISLRSLGGYSVRRLLRGRRTRR</sequence>
<evidence type="ECO:0000256" key="1">
    <source>
        <dbReference type="SAM" id="MobiDB-lite"/>
    </source>
</evidence>
<dbReference type="GO" id="GO:0006508">
    <property type="term" value="P:proteolysis"/>
    <property type="evidence" value="ECO:0007669"/>
    <property type="project" value="UniProtKB-KW"/>
</dbReference>
<dbReference type="InterPro" id="IPR038765">
    <property type="entry name" value="Papain-like_cys_pep_sf"/>
</dbReference>
<dbReference type="GO" id="GO:0008233">
    <property type="term" value="F:peptidase activity"/>
    <property type="evidence" value="ECO:0007669"/>
    <property type="project" value="UniProtKB-KW"/>
</dbReference>